<keyword evidence="3" id="KW-1185">Reference proteome</keyword>
<comment type="caution">
    <text evidence="2">The sequence shown here is derived from an EMBL/GenBank/DDBJ whole genome shotgun (WGS) entry which is preliminary data.</text>
</comment>
<reference evidence="2" key="1">
    <citation type="submission" date="2019-11" db="EMBL/GenBank/DDBJ databases">
        <authorList>
            <person name="Liu Y."/>
            <person name="Hou J."/>
            <person name="Li T.-Q."/>
            <person name="Guan C.-H."/>
            <person name="Wu X."/>
            <person name="Wu H.-Z."/>
            <person name="Ling F."/>
            <person name="Zhang R."/>
            <person name="Shi X.-G."/>
            <person name="Ren J.-P."/>
            <person name="Chen E.-F."/>
            <person name="Sun J.-M."/>
        </authorList>
    </citation>
    <scope>NUCLEOTIDE SEQUENCE</scope>
    <source>
        <strain evidence="2">Adult_tree_wgs_1</strain>
        <tissue evidence="2">Leaves</tissue>
    </source>
</reference>
<gene>
    <name evidence="2" type="ORF">RHSIM_Rhsim11G0012200</name>
</gene>
<name>A0A834L8B3_RHOSS</name>
<feature type="region of interest" description="Disordered" evidence="1">
    <location>
        <begin position="1"/>
        <end position="25"/>
    </location>
</feature>
<protein>
    <submittedName>
        <fullName evidence="2">Uncharacterized protein</fullName>
    </submittedName>
</protein>
<dbReference type="AlphaFoldDB" id="A0A834L8B3"/>
<dbReference type="Proteomes" id="UP000626092">
    <property type="component" value="Unassembled WGS sequence"/>
</dbReference>
<accession>A0A834L8B3</accession>
<organism evidence="2 3">
    <name type="scientific">Rhododendron simsii</name>
    <name type="common">Sims's rhododendron</name>
    <dbReference type="NCBI Taxonomy" id="118357"/>
    <lineage>
        <taxon>Eukaryota</taxon>
        <taxon>Viridiplantae</taxon>
        <taxon>Streptophyta</taxon>
        <taxon>Embryophyta</taxon>
        <taxon>Tracheophyta</taxon>
        <taxon>Spermatophyta</taxon>
        <taxon>Magnoliopsida</taxon>
        <taxon>eudicotyledons</taxon>
        <taxon>Gunneridae</taxon>
        <taxon>Pentapetalae</taxon>
        <taxon>asterids</taxon>
        <taxon>Ericales</taxon>
        <taxon>Ericaceae</taxon>
        <taxon>Ericoideae</taxon>
        <taxon>Rhodoreae</taxon>
        <taxon>Rhododendron</taxon>
    </lineage>
</organism>
<evidence type="ECO:0000313" key="3">
    <source>
        <dbReference type="Proteomes" id="UP000626092"/>
    </source>
</evidence>
<proteinExistence type="predicted"/>
<evidence type="ECO:0000313" key="2">
    <source>
        <dbReference type="EMBL" id="KAF7127370.1"/>
    </source>
</evidence>
<evidence type="ECO:0000256" key="1">
    <source>
        <dbReference type="SAM" id="MobiDB-lite"/>
    </source>
</evidence>
<sequence length="162" mass="18791">MPRIKQTAQKGKHAASSFHQPEIEEDDQILDQFVEEEEMMDNPIQLGGTIGVRRKRTLEQIRQDRQKKWEESMKKRIAKNERHVDVASIEANHQAIGAIEAQGLSYYFGENPGYSRALVVEFYKNMKIPEVVTDHEPVAVISSRIGRVEVLVNRYEIRCCFY</sequence>
<dbReference type="OrthoDB" id="10438285at2759"/>
<dbReference type="EMBL" id="WJXA01000011">
    <property type="protein sequence ID" value="KAF7127370.1"/>
    <property type="molecule type" value="Genomic_DNA"/>
</dbReference>